<dbReference type="PANTHER" id="PTHR34386:SF1">
    <property type="entry name" value="GLUTAREDOXIN-LIKE PROTEIN NRDH"/>
    <property type="match status" value="1"/>
</dbReference>
<accession>A0A0S7C0I7</accession>
<dbReference type="RefSeq" id="WP_082189511.1">
    <property type="nucleotide sequence ID" value="NZ_DF968182.1"/>
</dbReference>
<dbReference type="PANTHER" id="PTHR34386">
    <property type="entry name" value="GLUTAREDOXIN"/>
    <property type="match status" value="1"/>
</dbReference>
<dbReference type="Gene3D" id="3.40.30.10">
    <property type="entry name" value="Glutaredoxin"/>
    <property type="match status" value="2"/>
</dbReference>
<dbReference type="Pfam" id="PF00462">
    <property type="entry name" value="Glutaredoxin"/>
    <property type="match status" value="1"/>
</dbReference>
<dbReference type="EMBL" id="DF968182">
    <property type="protein sequence ID" value="GAP43188.1"/>
    <property type="molecule type" value="Genomic_DNA"/>
</dbReference>
<evidence type="ECO:0000313" key="2">
    <source>
        <dbReference type="EMBL" id="GAP43188.1"/>
    </source>
</evidence>
<feature type="domain" description="Glutaredoxin" evidence="1">
    <location>
        <begin position="119"/>
        <end position="177"/>
    </location>
</feature>
<evidence type="ECO:0000259" key="1">
    <source>
        <dbReference type="Pfam" id="PF00462"/>
    </source>
</evidence>
<dbReference type="CDD" id="cd02947">
    <property type="entry name" value="TRX_family"/>
    <property type="match status" value="1"/>
</dbReference>
<protein>
    <submittedName>
        <fullName evidence="2">Glutaredoxin</fullName>
    </submittedName>
</protein>
<dbReference type="STRING" id="1678841.TBC1_111330"/>
<keyword evidence="3" id="KW-1185">Reference proteome</keyword>
<dbReference type="AlphaFoldDB" id="A0A0S7C0I7"/>
<dbReference type="InterPro" id="IPR051548">
    <property type="entry name" value="Grx-like_ET"/>
</dbReference>
<evidence type="ECO:0000313" key="3">
    <source>
        <dbReference type="Proteomes" id="UP000053091"/>
    </source>
</evidence>
<dbReference type="GO" id="GO:0009055">
    <property type="term" value="F:electron transfer activity"/>
    <property type="evidence" value="ECO:0007669"/>
    <property type="project" value="TreeGrafter"/>
</dbReference>
<sequence>MKVKSINSLQELRSILTARKRTFLLLYKSNSATSGCAESYLEETAARLSEAAILKADVVNVRDIHPAFGVDTVPSLLVFENDSLKNIIKGCQTAEYYKNLIENQLYQAATGGESGGPSVTVYSTPSCPWCTTLKNYLKQHRVAFTDIDVSADPMAARELVNRTGQTGVPQAQINGDWVIGFDKSKINRLLNING</sequence>
<dbReference type="GO" id="GO:0045454">
    <property type="term" value="P:cell redox homeostasis"/>
    <property type="evidence" value="ECO:0007669"/>
    <property type="project" value="TreeGrafter"/>
</dbReference>
<reference evidence="2" key="1">
    <citation type="journal article" date="2015" name="Genome Announc.">
        <title>Draft Genome Sequence of Bacteroidales Strain TBC1, a Novel Isolate from a Methanogenic Wastewater Treatment System.</title>
        <authorList>
            <person name="Tourlousse D.M."/>
            <person name="Matsuura N."/>
            <person name="Sun L."/>
            <person name="Toyonaga M."/>
            <person name="Kuroda K."/>
            <person name="Ohashi A."/>
            <person name="Cruz R."/>
            <person name="Yamaguchi T."/>
            <person name="Sekiguchi Y."/>
        </authorList>
    </citation>
    <scope>NUCLEOTIDE SEQUENCE [LARGE SCALE GENOMIC DNA]</scope>
    <source>
        <strain evidence="2">TBC1</strain>
    </source>
</reference>
<dbReference type="CDD" id="cd02976">
    <property type="entry name" value="NrdH"/>
    <property type="match status" value="1"/>
</dbReference>
<dbReference type="Proteomes" id="UP000053091">
    <property type="component" value="Unassembled WGS sequence"/>
</dbReference>
<dbReference type="OrthoDB" id="9795531at2"/>
<dbReference type="InterPro" id="IPR036249">
    <property type="entry name" value="Thioredoxin-like_sf"/>
</dbReference>
<dbReference type="PROSITE" id="PS51354">
    <property type="entry name" value="GLUTAREDOXIN_2"/>
    <property type="match status" value="1"/>
</dbReference>
<gene>
    <name evidence="2" type="ORF">TBC1_111330</name>
</gene>
<name>A0A0S7C0I7_9BACT</name>
<proteinExistence type="predicted"/>
<dbReference type="SUPFAM" id="SSF52833">
    <property type="entry name" value="Thioredoxin-like"/>
    <property type="match status" value="2"/>
</dbReference>
<organism evidence="2">
    <name type="scientific">Lentimicrobium saccharophilum</name>
    <dbReference type="NCBI Taxonomy" id="1678841"/>
    <lineage>
        <taxon>Bacteria</taxon>
        <taxon>Pseudomonadati</taxon>
        <taxon>Bacteroidota</taxon>
        <taxon>Bacteroidia</taxon>
        <taxon>Bacteroidales</taxon>
        <taxon>Lentimicrobiaceae</taxon>
        <taxon>Lentimicrobium</taxon>
    </lineage>
</organism>
<dbReference type="InterPro" id="IPR002109">
    <property type="entry name" value="Glutaredoxin"/>
</dbReference>